<evidence type="ECO:0000259" key="1">
    <source>
        <dbReference type="Pfam" id="PF01433"/>
    </source>
</evidence>
<dbReference type="GO" id="GO:0008270">
    <property type="term" value="F:zinc ion binding"/>
    <property type="evidence" value="ECO:0007669"/>
    <property type="project" value="InterPro"/>
</dbReference>
<accession>H2J5C7</accession>
<dbReference type="GO" id="GO:0004177">
    <property type="term" value="F:aminopeptidase activity"/>
    <property type="evidence" value="ECO:0007669"/>
    <property type="project" value="UniProtKB-KW"/>
</dbReference>
<dbReference type="SUPFAM" id="SSF55486">
    <property type="entry name" value="Metalloproteases ('zincins'), catalytic domain"/>
    <property type="match status" value="1"/>
</dbReference>
<dbReference type="KEGG" id="mpz:Marpi_0544"/>
<dbReference type="InterPro" id="IPR014782">
    <property type="entry name" value="Peptidase_M1_dom"/>
</dbReference>
<proteinExistence type="predicted"/>
<organism evidence="2 3">
    <name type="scientific">Marinitoga piezophila (strain DSM 14283 / JCM 11233 / KA3)</name>
    <dbReference type="NCBI Taxonomy" id="443254"/>
    <lineage>
        <taxon>Bacteria</taxon>
        <taxon>Thermotogati</taxon>
        <taxon>Thermotogota</taxon>
        <taxon>Thermotogae</taxon>
        <taxon>Petrotogales</taxon>
        <taxon>Petrotogaceae</taxon>
        <taxon>Marinitoga</taxon>
    </lineage>
</organism>
<dbReference type="HOGENOM" id="CLU_325916_0_0_0"/>
<dbReference type="eggNOG" id="COG0308">
    <property type="taxonomic scope" value="Bacteria"/>
</dbReference>
<dbReference type="RefSeq" id="WP_014296057.1">
    <property type="nucleotide sequence ID" value="NC_016751.1"/>
</dbReference>
<evidence type="ECO:0000313" key="3">
    <source>
        <dbReference type="Proteomes" id="UP000007161"/>
    </source>
</evidence>
<dbReference type="Pfam" id="PF01433">
    <property type="entry name" value="Peptidase_M1"/>
    <property type="match status" value="1"/>
</dbReference>
<keyword evidence="2" id="KW-0645">Protease</keyword>
<reference evidence="3" key="2">
    <citation type="submission" date="2012-01" db="EMBL/GenBank/DDBJ databases">
        <title>Complete sequence of chromosome of Marinitoga piezophila KA3.</title>
        <authorList>
            <person name="Lucas S."/>
            <person name="Han J."/>
            <person name="Lapidus A."/>
            <person name="Cheng J.-F."/>
            <person name="Goodwin L."/>
            <person name="Pitluck S."/>
            <person name="Peters L."/>
            <person name="Mikhailova N."/>
            <person name="Teshima H."/>
            <person name="Detter J.C."/>
            <person name="Han C."/>
            <person name="Tapia R."/>
            <person name="Land M."/>
            <person name="Hauser L."/>
            <person name="Kyrpides N."/>
            <person name="Ivanova N."/>
            <person name="Pagani I."/>
            <person name="Jebbar M."/>
            <person name="Vannier P."/>
            <person name="Oger P."/>
            <person name="Cario A."/>
            <person name="Bartlett D."/>
            <person name="Noll K.M."/>
            <person name="Woyke T."/>
        </authorList>
    </citation>
    <scope>NUCLEOTIDE SEQUENCE [LARGE SCALE GENOMIC DNA]</scope>
    <source>
        <strain evidence="3">DSM 14283 / JCM 11233 / KA3</strain>
    </source>
</reference>
<dbReference type="Proteomes" id="UP000007161">
    <property type="component" value="Chromosome"/>
</dbReference>
<keyword evidence="2" id="KW-0378">Hydrolase</keyword>
<dbReference type="Gene3D" id="1.10.390.10">
    <property type="entry name" value="Neutral Protease Domain 2"/>
    <property type="match status" value="1"/>
</dbReference>
<evidence type="ECO:0000313" key="2">
    <source>
        <dbReference type="EMBL" id="AEX84985.1"/>
    </source>
</evidence>
<dbReference type="GO" id="GO:0008237">
    <property type="term" value="F:metallopeptidase activity"/>
    <property type="evidence" value="ECO:0007669"/>
    <property type="project" value="InterPro"/>
</dbReference>
<sequence>MKKVLLIIMVILSFVIVFSAKYTIDLTFLPDEAAVWGNMTVELENGEKPQFILYPNLDSKDNPYLNALFESNSKTKMEILTVTDEKNEPLDYTIGDYNSKYLRKYQLKNSVLLVKTDKRKIHIKFKTYFVKMNGADNVAYQDIFIWRFGWYPMILPENGGYVLKAHNIKVRFNSINNKDYIPVFSGKYIDGYYVSEGKFRSFPIVFVKKNVYNELKLKARDYEISIWYKKGQEQRAAVMATHVIKALEIHTENYGKLKYSHINVVQDPYPGMYGMAADGMFLLGDGFFTTADLLLPGLTEPLTFYVVSHELAHLWFGIGVGVDFFDNNFMSEAFADYSAHISMFEKYDNDPLMNFYLPDFLTESLVKNMPKTFSEMDQKSIFYLEYFDIENAVSDNIDEIPYNFASSIYYIKGKRALFSLEELLTRKKFTELLAKYYKQYNEKDPSEEEFYEFLIKNGVKKEIVYDLFESKENFDPSIKYQDNHFVIDLDNKHVPVRVQVITKEATIDFVTTDSTVLKYDISNIKRIDIDPDMHTFDVNRRNNHYPVIIKSNLIPENSNYSDYDSYSINFETDYEPINILESKSTAYLAFEAYPYYSLGVGYFSLMKKPKDFYSWFDKKLIYEGIYFIGKYNPSPWLSLSSDFSFDYINKFQEFNVDLLFALSQKLDIGLPSKILTGNKAFYGGLKLFDLENYYVYTGFEVSELFNSGLYTNGSYYFMNEDNEYNYGIIGNAAYFFDNYSKFFNSFSIEAAYSNAEMFNALNGREVIFDEEFPNTFTFEFSKVKYYYGLDVELFHQTFYAENRLNVYNLFSLGNVNISLNALYKYTDEKNLLGTSIVLSPKLYFLTDSMIPLNFEFAGFYSPELNKYNLTLSLTTTLNVAIRNLIQ</sequence>
<dbReference type="STRING" id="443254.Marpi_0544"/>
<keyword evidence="3" id="KW-1185">Reference proteome</keyword>
<dbReference type="EMBL" id="CP003257">
    <property type="protein sequence ID" value="AEX84985.1"/>
    <property type="molecule type" value="Genomic_DNA"/>
</dbReference>
<dbReference type="AlphaFoldDB" id="H2J5C7"/>
<dbReference type="OrthoDB" id="100605at2"/>
<protein>
    <submittedName>
        <fullName evidence="2">Aminopeptidase N</fullName>
    </submittedName>
</protein>
<gene>
    <name evidence="2" type="ordered locus">Marpi_0544</name>
</gene>
<dbReference type="InterPro" id="IPR027268">
    <property type="entry name" value="Peptidase_M4/M1_CTD_sf"/>
</dbReference>
<feature type="domain" description="Peptidase M1 membrane alanine aminopeptidase" evidence="1">
    <location>
        <begin position="273"/>
        <end position="458"/>
    </location>
</feature>
<reference evidence="2 3" key="1">
    <citation type="journal article" date="2012" name="J. Bacteriol.">
        <title>Complete Genome Sequence of the Thermophilic, Piezophilic, Heterotrophic Bacterium Marinitoga piezophila KA3.</title>
        <authorList>
            <person name="Lucas S."/>
            <person name="Han J."/>
            <person name="Lapidus A."/>
            <person name="Cheng J.F."/>
            <person name="Goodwin L.A."/>
            <person name="Pitluck S."/>
            <person name="Peters L."/>
            <person name="Mikhailova N."/>
            <person name="Teshima H."/>
            <person name="Detter J.C."/>
            <person name="Han C."/>
            <person name="Tapia R."/>
            <person name="Land M."/>
            <person name="Hauser L."/>
            <person name="Kyrpides N.C."/>
            <person name="Ivanova N."/>
            <person name="Pagani I."/>
            <person name="Vannier P."/>
            <person name="Oger P."/>
            <person name="Bartlett D.H."/>
            <person name="Noll K.M."/>
            <person name="Woyke T."/>
            <person name="Jebbar M."/>
        </authorList>
    </citation>
    <scope>NUCLEOTIDE SEQUENCE [LARGE SCALE GENOMIC DNA]</scope>
    <source>
        <strain evidence="3">DSM 14283 / JCM 11233 / KA3</strain>
    </source>
</reference>
<keyword evidence="2" id="KW-0031">Aminopeptidase</keyword>
<name>H2J5C7_MARPK</name>